<dbReference type="PANTHER" id="PTHR46211">
    <property type="entry name" value="GLYCEROPHOSPHORYL DIESTER PHOSPHODIESTERASE"/>
    <property type="match status" value="1"/>
</dbReference>
<dbReference type="GO" id="GO:0008081">
    <property type="term" value="F:phosphoric diester hydrolase activity"/>
    <property type="evidence" value="ECO:0007669"/>
    <property type="project" value="InterPro"/>
</dbReference>
<dbReference type="SUPFAM" id="SSF51695">
    <property type="entry name" value="PLC-like phosphodiesterases"/>
    <property type="match status" value="1"/>
</dbReference>
<name>A0A8H1LE70_9ACTN</name>
<comment type="caution">
    <text evidence="3">The sequence shown here is derived from an EMBL/GenBank/DDBJ whole genome shotgun (WGS) entry which is preliminary data.</text>
</comment>
<organism evidence="3 4">
    <name type="scientific">Streptomyces albus</name>
    <dbReference type="NCBI Taxonomy" id="1888"/>
    <lineage>
        <taxon>Bacteria</taxon>
        <taxon>Bacillati</taxon>
        <taxon>Actinomycetota</taxon>
        <taxon>Actinomycetes</taxon>
        <taxon>Kitasatosporales</taxon>
        <taxon>Streptomycetaceae</taxon>
        <taxon>Streptomyces</taxon>
    </lineage>
</organism>
<feature type="signal peptide" evidence="1">
    <location>
        <begin position="1"/>
        <end position="28"/>
    </location>
</feature>
<dbReference type="PANTHER" id="PTHR46211:SF14">
    <property type="entry name" value="GLYCEROPHOSPHODIESTER PHOSPHODIESTERASE"/>
    <property type="match status" value="1"/>
</dbReference>
<keyword evidence="1" id="KW-0732">Signal</keyword>
<dbReference type="InterPro" id="IPR017946">
    <property type="entry name" value="PLC-like_Pdiesterase_TIM-brl"/>
</dbReference>
<dbReference type="Proteomes" id="UP000298111">
    <property type="component" value="Unassembled WGS sequence"/>
</dbReference>
<gene>
    <name evidence="3" type="ORF">D8771_14085</name>
</gene>
<feature type="chain" id="PRO_5034156404" evidence="1">
    <location>
        <begin position="29"/>
        <end position="276"/>
    </location>
</feature>
<dbReference type="GeneID" id="75183975"/>
<dbReference type="AlphaFoldDB" id="A0A8H1LE70"/>
<dbReference type="Pfam" id="PF03009">
    <property type="entry name" value="GDPD"/>
    <property type="match status" value="1"/>
</dbReference>
<evidence type="ECO:0000313" key="4">
    <source>
        <dbReference type="Proteomes" id="UP000298111"/>
    </source>
</evidence>
<dbReference type="PROSITE" id="PS51704">
    <property type="entry name" value="GP_PDE"/>
    <property type="match status" value="1"/>
</dbReference>
<dbReference type="Gene3D" id="3.20.20.190">
    <property type="entry name" value="Phosphatidylinositol (PI) phosphodiesterase"/>
    <property type="match status" value="1"/>
</dbReference>
<accession>A0A8H1LE70</accession>
<sequence>MVAKVHFAPVVPFVSLLLVTTGPAPAGAAERAPDADRLTGVTVTAHRGGAAEVPENSMQGLAATHRRGYARVLDADVRRLRDGTLVAMHDATLDRTTDHRGRVGALDWAAWQRVRLTPSPGLPGRWRPERPPSVREILDRFGGRSLLMLELKDPAGLPRLARLIRNRQLSRSVLVESNDPRVAERAHGLGLLTAVWRSAAQLAHDRPARWQRYVTMLSVDHRTKARHVRRAVRSGITYVWSHTVNSRAARDRMLRLGCEGFVTDKPGGLALTGSRG</sequence>
<protein>
    <submittedName>
        <fullName evidence="3">Glycerophosphodiester phosphodiesterase</fullName>
    </submittedName>
</protein>
<dbReference type="EMBL" id="RCIY01000055">
    <property type="protein sequence ID" value="TGG83199.1"/>
    <property type="molecule type" value="Genomic_DNA"/>
</dbReference>
<dbReference type="RefSeq" id="WP_016468681.1">
    <property type="nucleotide sequence ID" value="NZ_BBQG01000068.1"/>
</dbReference>
<feature type="domain" description="GP-PDE" evidence="2">
    <location>
        <begin position="41"/>
        <end position="273"/>
    </location>
</feature>
<dbReference type="InterPro" id="IPR030395">
    <property type="entry name" value="GP_PDE_dom"/>
</dbReference>
<dbReference type="GO" id="GO:0006629">
    <property type="term" value="P:lipid metabolic process"/>
    <property type="evidence" value="ECO:0007669"/>
    <property type="project" value="InterPro"/>
</dbReference>
<proteinExistence type="predicted"/>
<evidence type="ECO:0000256" key="1">
    <source>
        <dbReference type="SAM" id="SignalP"/>
    </source>
</evidence>
<evidence type="ECO:0000259" key="2">
    <source>
        <dbReference type="PROSITE" id="PS51704"/>
    </source>
</evidence>
<reference evidence="3 4" key="1">
    <citation type="submission" date="2018-10" db="EMBL/GenBank/DDBJ databases">
        <title>Isolation of pseudouridimycin from Streptomyces albus DSM 40763.</title>
        <authorList>
            <person name="Rosenqvist P."/>
            <person name="Metsae-Ketelae M."/>
            <person name="Virta P."/>
        </authorList>
    </citation>
    <scope>NUCLEOTIDE SEQUENCE [LARGE SCALE GENOMIC DNA]</scope>
    <source>
        <strain evidence="3 4">DSM 40763</strain>
    </source>
</reference>
<evidence type="ECO:0000313" key="3">
    <source>
        <dbReference type="EMBL" id="TGG83199.1"/>
    </source>
</evidence>